<evidence type="ECO:0000256" key="1">
    <source>
        <dbReference type="ARBA" id="ARBA00004613"/>
    </source>
</evidence>
<keyword evidence="7" id="KW-0812">Transmembrane</keyword>
<evidence type="ECO:0000256" key="4">
    <source>
        <dbReference type="ARBA" id="ARBA00022702"/>
    </source>
</evidence>
<dbReference type="Pfam" id="PF05498">
    <property type="entry name" value="RALF"/>
    <property type="match status" value="1"/>
</dbReference>
<name>A0AA88X8F6_9ASTE</name>
<evidence type="ECO:0000256" key="5">
    <source>
        <dbReference type="ARBA" id="ARBA00022729"/>
    </source>
</evidence>
<dbReference type="GO" id="GO:0005576">
    <property type="term" value="C:extracellular region"/>
    <property type="evidence" value="ECO:0007669"/>
    <property type="project" value="UniProtKB-SubCell"/>
</dbReference>
<organism evidence="8 9">
    <name type="scientific">Escallonia herrerae</name>
    <dbReference type="NCBI Taxonomy" id="1293975"/>
    <lineage>
        <taxon>Eukaryota</taxon>
        <taxon>Viridiplantae</taxon>
        <taxon>Streptophyta</taxon>
        <taxon>Embryophyta</taxon>
        <taxon>Tracheophyta</taxon>
        <taxon>Spermatophyta</taxon>
        <taxon>Magnoliopsida</taxon>
        <taxon>eudicotyledons</taxon>
        <taxon>Gunneridae</taxon>
        <taxon>Pentapetalae</taxon>
        <taxon>asterids</taxon>
        <taxon>campanulids</taxon>
        <taxon>Escalloniales</taxon>
        <taxon>Escalloniaceae</taxon>
        <taxon>Escallonia</taxon>
    </lineage>
</organism>
<dbReference type="GO" id="GO:0009506">
    <property type="term" value="C:plasmodesma"/>
    <property type="evidence" value="ECO:0007669"/>
    <property type="project" value="TreeGrafter"/>
</dbReference>
<evidence type="ECO:0000313" key="9">
    <source>
        <dbReference type="Proteomes" id="UP001188597"/>
    </source>
</evidence>
<evidence type="ECO:0000256" key="7">
    <source>
        <dbReference type="SAM" id="Phobius"/>
    </source>
</evidence>
<keyword evidence="7" id="KW-0472">Membrane</keyword>
<comment type="subcellular location">
    <subcellularLocation>
        <location evidence="1">Secreted</location>
    </subcellularLocation>
</comment>
<feature type="transmembrane region" description="Helical" evidence="7">
    <location>
        <begin position="36"/>
        <end position="58"/>
    </location>
</feature>
<dbReference type="EMBL" id="JAVXUP010000034">
    <property type="protein sequence ID" value="KAK3041486.1"/>
    <property type="molecule type" value="Genomic_DNA"/>
</dbReference>
<gene>
    <name evidence="8" type="ORF">RJ639_000463</name>
</gene>
<keyword evidence="3" id="KW-0964">Secreted</keyword>
<dbReference type="Proteomes" id="UP001188597">
    <property type="component" value="Unassembled WGS sequence"/>
</dbReference>
<keyword evidence="7" id="KW-1133">Transmembrane helix</keyword>
<keyword evidence="5" id="KW-0732">Signal</keyword>
<evidence type="ECO:0008006" key="10">
    <source>
        <dbReference type="Google" id="ProtNLM"/>
    </source>
</evidence>
<comment type="caution">
    <text evidence="8">The sequence shown here is derived from an EMBL/GenBank/DDBJ whole genome shotgun (WGS) entry which is preliminary data.</text>
</comment>
<reference evidence="8" key="1">
    <citation type="submission" date="2022-12" db="EMBL/GenBank/DDBJ databases">
        <title>Draft genome assemblies for two species of Escallonia (Escalloniales).</title>
        <authorList>
            <person name="Chanderbali A."/>
            <person name="Dervinis C."/>
            <person name="Anghel I."/>
            <person name="Soltis D."/>
            <person name="Soltis P."/>
            <person name="Zapata F."/>
        </authorList>
    </citation>
    <scope>NUCLEOTIDE SEQUENCE</scope>
    <source>
        <strain evidence="8">UCBG64.0493</strain>
        <tissue evidence="8">Leaf</tissue>
    </source>
</reference>
<dbReference type="PANTHER" id="PTHR33136">
    <property type="entry name" value="RAPID ALKALINIZATION FACTOR-LIKE"/>
    <property type="match status" value="1"/>
</dbReference>
<keyword evidence="6" id="KW-1015">Disulfide bond</keyword>
<proteinExistence type="inferred from homology"/>
<sequence length="153" mass="16426">MACSALSVSCSTKHHKKNKFKCGEVEKKPSSNRNPVMATASTLVPVTVAALFILIASISTVDAGGDQQFSWMPVKPATCTGSIAECMAAGDEFDMDSEINRRILATTKYISYGALQRNNIPCSQRGASYYNCKPGAQANPYTRGCSAITRCRS</sequence>
<keyword evidence="4" id="KW-0372">Hormone</keyword>
<dbReference type="PANTHER" id="PTHR33136:SF107">
    <property type="entry name" value="RAPID ALKALINIZATION FACTOR"/>
    <property type="match status" value="1"/>
</dbReference>
<accession>A0AA88X8F6</accession>
<dbReference type="InterPro" id="IPR008801">
    <property type="entry name" value="RALF"/>
</dbReference>
<evidence type="ECO:0000313" key="8">
    <source>
        <dbReference type="EMBL" id="KAK3041486.1"/>
    </source>
</evidence>
<comment type="similarity">
    <text evidence="2">Belongs to the plant rapid alkalinization factor (RALF) family.</text>
</comment>
<dbReference type="GO" id="GO:0019722">
    <property type="term" value="P:calcium-mediated signaling"/>
    <property type="evidence" value="ECO:0007669"/>
    <property type="project" value="TreeGrafter"/>
</dbReference>
<evidence type="ECO:0000256" key="2">
    <source>
        <dbReference type="ARBA" id="ARBA00009178"/>
    </source>
</evidence>
<protein>
    <recommendedName>
        <fullName evidence="10">Rapid alkalinization factor</fullName>
    </recommendedName>
</protein>
<evidence type="ECO:0000256" key="6">
    <source>
        <dbReference type="ARBA" id="ARBA00023157"/>
    </source>
</evidence>
<dbReference type="GO" id="GO:0005179">
    <property type="term" value="F:hormone activity"/>
    <property type="evidence" value="ECO:0007669"/>
    <property type="project" value="UniProtKB-KW"/>
</dbReference>
<dbReference type="AlphaFoldDB" id="A0AA88X8F6"/>
<evidence type="ECO:0000256" key="3">
    <source>
        <dbReference type="ARBA" id="ARBA00022525"/>
    </source>
</evidence>
<keyword evidence="9" id="KW-1185">Reference proteome</keyword>